<keyword evidence="3" id="KW-1185">Reference proteome</keyword>
<evidence type="ECO:0000313" key="3">
    <source>
        <dbReference type="Proteomes" id="UP000694426"/>
    </source>
</evidence>
<organism evidence="2 3">
    <name type="scientific">Anser brachyrhynchus</name>
    <name type="common">Pink-footed goose</name>
    <dbReference type="NCBI Taxonomy" id="132585"/>
    <lineage>
        <taxon>Eukaryota</taxon>
        <taxon>Metazoa</taxon>
        <taxon>Chordata</taxon>
        <taxon>Craniata</taxon>
        <taxon>Vertebrata</taxon>
        <taxon>Euteleostomi</taxon>
        <taxon>Archelosauria</taxon>
        <taxon>Archosauria</taxon>
        <taxon>Dinosauria</taxon>
        <taxon>Saurischia</taxon>
        <taxon>Theropoda</taxon>
        <taxon>Coelurosauria</taxon>
        <taxon>Aves</taxon>
        <taxon>Neognathae</taxon>
        <taxon>Galloanserae</taxon>
        <taxon>Anseriformes</taxon>
        <taxon>Anatidae</taxon>
        <taxon>Anserinae</taxon>
        <taxon>Anser</taxon>
    </lineage>
</organism>
<name>A0A8B9I7T1_9AVES</name>
<dbReference type="GO" id="GO:0003714">
    <property type="term" value="F:transcription corepressor activity"/>
    <property type="evidence" value="ECO:0007669"/>
    <property type="project" value="TreeGrafter"/>
</dbReference>
<dbReference type="Proteomes" id="UP000694426">
    <property type="component" value="Unplaced"/>
</dbReference>
<feature type="region of interest" description="Disordered" evidence="1">
    <location>
        <begin position="19"/>
        <end position="105"/>
    </location>
</feature>
<dbReference type="PANTHER" id="PTHR13308:SF23">
    <property type="entry name" value="NEDD4-BINDING PROTEIN 2-LIKE 2"/>
    <property type="match status" value="1"/>
</dbReference>
<dbReference type="GO" id="GO:0005634">
    <property type="term" value="C:nucleus"/>
    <property type="evidence" value="ECO:0007669"/>
    <property type="project" value="TreeGrafter"/>
</dbReference>
<feature type="compositionally biased region" description="Acidic residues" evidence="1">
    <location>
        <begin position="62"/>
        <end position="76"/>
    </location>
</feature>
<protein>
    <submittedName>
        <fullName evidence="2">Uncharacterized protein</fullName>
    </submittedName>
</protein>
<dbReference type="InterPro" id="IPR026302">
    <property type="entry name" value="NEDD4-bd_p2"/>
</dbReference>
<feature type="region of interest" description="Disordered" evidence="1">
    <location>
        <begin position="349"/>
        <end position="368"/>
    </location>
</feature>
<feature type="region of interest" description="Disordered" evidence="1">
    <location>
        <begin position="296"/>
        <end position="331"/>
    </location>
</feature>
<feature type="region of interest" description="Disordered" evidence="1">
    <location>
        <begin position="453"/>
        <end position="477"/>
    </location>
</feature>
<dbReference type="GO" id="GO:0000122">
    <property type="term" value="P:negative regulation of transcription by RNA polymerase II"/>
    <property type="evidence" value="ECO:0007669"/>
    <property type="project" value="TreeGrafter"/>
</dbReference>
<dbReference type="AlphaFoldDB" id="A0A8B9I7T1"/>
<accession>A0A8B9I7T1</accession>
<evidence type="ECO:0000256" key="1">
    <source>
        <dbReference type="SAM" id="MobiDB-lite"/>
    </source>
</evidence>
<proteinExistence type="predicted"/>
<dbReference type="PANTHER" id="PTHR13308">
    <property type="entry name" value="NEDD4-BINDING PROTEIN 2-LIKE 1"/>
    <property type="match status" value="1"/>
</dbReference>
<evidence type="ECO:0000313" key="2">
    <source>
        <dbReference type="Ensembl" id="ENSABRP00000015377.1"/>
    </source>
</evidence>
<reference evidence="2" key="2">
    <citation type="submission" date="2025-09" db="UniProtKB">
        <authorList>
            <consortium name="Ensembl"/>
        </authorList>
    </citation>
    <scope>IDENTIFICATION</scope>
</reference>
<dbReference type="GeneTree" id="ENSGT00940000161564"/>
<feature type="compositionally biased region" description="Polar residues" evidence="1">
    <location>
        <begin position="468"/>
        <end position="477"/>
    </location>
</feature>
<feature type="compositionally biased region" description="Basic and acidic residues" evidence="1">
    <location>
        <begin position="355"/>
        <end position="368"/>
    </location>
</feature>
<feature type="compositionally biased region" description="Polar residues" evidence="1">
    <location>
        <begin position="305"/>
        <end position="317"/>
    </location>
</feature>
<sequence>PEKLWVPHPWRCSRGIILKKNHGHPLTKAKQRKKQRRSNKMKGNHTEIMKKKLGGATHLIPDDQETSESEEDDSEEENRKSLSTFSEGPEDPVTGCEEQTKDDRESLKELARFLKEGSPITVPDISAVSSSALENELPVENNGLLSSTENELKITCKPDMEAKLLCLNGAKREISLSSNSKLNYDVPDSNTDNKSALKTEENCSNGWAFFSINLSTEELQQGFDTQVSLSSWSEDETVGEQRQKKVRKPKQIYTNSSTELNCHQSNEGLVEENHQVPLTEEVGNVISNGLLASPAGEMHMGSLGESRNTSPRGSSEVNVPKNDAAPVVSRRKRRRRIVNLAPKFNVPREIAGSTERGKEVPLKDDGPSKSVLEVEQKSFLNQDRGEEHEKNLEFPEYSAPYSGPEAPCSMPTPGVDSLLQDISYIRLGQSSPMPKYSCSVCVISRTEEEQARTVRQQQVADEKKSENEQASSEVTNKQPDILSSLQVLFEYPEDPCVLEGCVENVHRTDDPEPSEAFPPEDTQDVKMKTSFLGLPLSIGFAFQLVQLFGSPGLPLESLLPDDYVVPLDWKVSKMIYLLWKTSVEVRILGDFGRLSNIPGVKRKHSVHEARCCSLLIKLLCFLILTMRRWMLCVLF</sequence>
<reference evidence="2" key="1">
    <citation type="submission" date="2025-08" db="UniProtKB">
        <authorList>
            <consortium name="Ensembl"/>
        </authorList>
    </citation>
    <scope>IDENTIFICATION</scope>
</reference>
<dbReference type="Ensembl" id="ENSABRT00000021924.1">
    <property type="protein sequence ID" value="ENSABRP00000015377.1"/>
    <property type="gene ID" value="ENSABRG00000013526.1"/>
</dbReference>
<feature type="compositionally biased region" description="Basic residues" evidence="1">
    <location>
        <begin position="19"/>
        <end position="43"/>
    </location>
</feature>